<keyword evidence="2" id="KW-0812">Transmembrane</keyword>
<feature type="transmembrane region" description="Helical" evidence="2">
    <location>
        <begin position="254"/>
        <end position="272"/>
    </location>
</feature>
<feature type="transmembrane region" description="Helical" evidence="2">
    <location>
        <begin position="227"/>
        <end position="248"/>
    </location>
</feature>
<feature type="transmembrane region" description="Helical" evidence="2">
    <location>
        <begin position="143"/>
        <end position="169"/>
    </location>
</feature>
<reference evidence="3 4" key="1">
    <citation type="submission" date="2019-12" db="EMBL/GenBank/DDBJ databases">
        <authorList>
            <person name="Floudas D."/>
            <person name="Bentzer J."/>
            <person name="Ahren D."/>
            <person name="Johansson T."/>
            <person name="Persson P."/>
            <person name="Tunlid A."/>
        </authorList>
    </citation>
    <scope>NUCLEOTIDE SEQUENCE [LARGE SCALE GENOMIC DNA]</scope>
    <source>
        <strain evidence="3 4">CBS 102.39</strain>
    </source>
</reference>
<protein>
    <submittedName>
        <fullName evidence="3">Uncharacterized protein</fullName>
    </submittedName>
</protein>
<evidence type="ECO:0000313" key="3">
    <source>
        <dbReference type="EMBL" id="KAF4610730.1"/>
    </source>
</evidence>
<evidence type="ECO:0000313" key="4">
    <source>
        <dbReference type="Proteomes" id="UP000521872"/>
    </source>
</evidence>
<dbReference type="EMBL" id="JAACJL010000058">
    <property type="protein sequence ID" value="KAF4610730.1"/>
    <property type="molecule type" value="Genomic_DNA"/>
</dbReference>
<feature type="transmembrane region" description="Helical" evidence="2">
    <location>
        <begin position="118"/>
        <end position="136"/>
    </location>
</feature>
<comment type="caution">
    <text evidence="3">The sequence shown here is derived from an EMBL/GenBank/DDBJ whole genome shotgun (WGS) entry which is preliminary data.</text>
</comment>
<sequence length="351" mass="38985">MVAHTAITNQPRLDSARLASVFVESLFNGIFWSHFYTCIQTLRKTSVIRKEPLFKPIFFVAWLLFLCILTHLIIIIYGAFTSFIPPDDAAFCVEPFGPTPAILEYSQLFRPWLVAESAMYVITTVVADAFLTYRLFVVWSHNFWIIIFPTLCLLALLATGMRAVSLFAIARDFIFGASLDWTLASFALTFGCNIYSTSLIAWRIFLSQRGIQKDKSHKTTAQKVQEVLIQSAAIYCVLVILSLAFMIVGSNASYITVAITTPTTGIIFCMIVNRTHTQAIEQYEQVHGRGVGRSSWYRNGAASANGHDNFKIEGPSDNLAGSHRASRLPATITLGESPPTPVSVSVHDDIP</sequence>
<feature type="transmembrane region" description="Helical" evidence="2">
    <location>
        <begin position="181"/>
        <end position="206"/>
    </location>
</feature>
<keyword evidence="2" id="KW-0472">Membrane</keyword>
<name>A0A8H4QGJ8_9AGAR</name>
<evidence type="ECO:0000256" key="2">
    <source>
        <dbReference type="SAM" id="Phobius"/>
    </source>
</evidence>
<dbReference type="AlphaFoldDB" id="A0A8H4QGJ8"/>
<accession>A0A8H4QGJ8</accession>
<gene>
    <name evidence="3" type="ORF">D9613_006654</name>
</gene>
<feature type="region of interest" description="Disordered" evidence="1">
    <location>
        <begin position="330"/>
        <end position="351"/>
    </location>
</feature>
<keyword evidence="4" id="KW-1185">Reference proteome</keyword>
<organism evidence="3 4">
    <name type="scientific">Agrocybe pediades</name>
    <dbReference type="NCBI Taxonomy" id="84607"/>
    <lineage>
        <taxon>Eukaryota</taxon>
        <taxon>Fungi</taxon>
        <taxon>Dikarya</taxon>
        <taxon>Basidiomycota</taxon>
        <taxon>Agaricomycotina</taxon>
        <taxon>Agaricomycetes</taxon>
        <taxon>Agaricomycetidae</taxon>
        <taxon>Agaricales</taxon>
        <taxon>Agaricineae</taxon>
        <taxon>Strophariaceae</taxon>
        <taxon>Agrocybe</taxon>
    </lineage>
</organism>
<dbReference type="Proteomes" id="UP000521872">
    <property type="component" value="Unassembled WGS sequence"/>
</dbReference>
<proteinExistence type="predicted"/>
<feature type="transmembrane region" description="Helical" evidence="2">
    <location>
        <begin position="18"/>
        <end position="36"/>
    </location>
</feature>
<evidence type="ECO:0000256" key="1">
    <source>
        <dbReference type="SAM" id="MobiDB-lite"/>
    </source>
</evidence>
<keyword evidence="2" id="KW-1133">Transmembrane helix</keyword>
<feature type="transmembrane region" description="Helical" evidence="2">
    <location>
        <begin position="57"/>
        <end position="80"/>
    </location>
</feature>